<dbReference type="OrthoDB" id="7057889at2"/>
<name>A0A4R6T079_9SPHI</name>
<feature type="coiled-coil region" evidence="5">
    <location>
        <begin position="188"/>
        <end position="226"/>
    </location>
</feature>
<feature type="transmembrane region" description="Helical" evidence="6">
    <location>
        <begin position="48"/>
        <end position="67"/>
    </location>
</feature>
<dbReference type="Proteomes" id="UP000295620">
    <property type="component" value="Unassembled WGS sequence"/>
</dbReference>
<organism evidence="8 9">
    <name type="scientific">Pedobacter metabolipauper</name>
    <dbReference type="NCBI Taxonomy" id="425513"/>
    <lineage>
        <taxon>Bacteria</taxon>
        <taxon>Pseudomonadati</taxon>
        <taxon>Bacteroidota</taxon>
        <taxon>Sphingobacteriia</taxon>
        <taxon>Sphingobacteriales</taxon>
        <taxon>Sphingobacteriaceae</taxon>
        <taxon>Pedobacter</taxon>
    </lineage>
</organism>
<protein>
    <submittedName>
        <fullName evidence="8">HlyD family secretion protein</fullName>
    </submittedName>
</protein>
<keyword evidence="4 6" id="KW-0472">Membrane</keyword>
<dbReference type="InterPro" id="IPR050739">
    <property type="entry name" value="MFP"/>
</dbReference>
<evidence type="ECO:0000313" key="9">
    <source>
        <dbReference type="Proteomes" id="UP000295620"/>
    </source>
</evidence>
<keyword evidence="3 6" id="KW-1133">Transmembrane helix</keyword>
<evidence type="ECO:0000256" key="4">
    <source>
        <dbReference type="ARBA" id="ARBA00023136"/>
    </source>
</evidence>
<evidence type="ECO:0000256" key="3">
    <source>
        <dbReference type="ARBA" id="ARBA00022989"/>
    </source>
</evidence>
<evidence type="ECO:0000256" key="5">
    <source>
        <dbReference type="SAM" id="Coils"/>
    </source>
</evidence>
<gene>
    <name evidence="8" type="ORF">ATK78_0895</name>
</gene>
<sequence length="446" mass="50397">MNLPPIAPPAAPSAAPPAAKPPEVIYQNSDEMNEIITAVPSWILRRGITLILLVLISIILMSAFIRYPDIVRTTLKVNSLNAPKGVIAHQSGKLIKLLVKENQHVTARQALAFIESTANANDVIRLAEKLKTLRNQFGNAKSINLNDLEFTGLNFGELQGSYQSFYQEYLQYINTQNGGLYVTQKAYLQKDLEEIKKLQDQINQQKKIQQQEYANAQEEYDSYTKLKSKNVISNSEFKLQENKYLSSKYPLQQTATALLNNNSSYMAKQKEIITLENTIKEQQAKFMQALNSMINEADIWLMKYVVTSPLDGTVGYAGILQENQNVTTNQELFIVNPGNTDFFGEVQIPQYNMGKVNLGQSVLIKLRSYPFEEYGMINGKVSFITAAALKDSVFIAKIDFKNFEQKDPFHAIVLKPGMMGDAEIITRESSLLQRFMRNMTKMMNSN</sequence>
<accession>A0A4R6T079</accession>
<dbReference type="Gene3D" id="2.40.30.170">
    <property type="match status" value="1"/>
</dbReference>
<evidence type="ECO:0000256" key="2">
    <source>
        <dbReference type="ARBA" id="ARBA00022692"/>
    </source>
</evidence>
<evidence type="ECO:0000256" key="6">
    <source>
        <dbReference type="SAM" id="Phobius"/>
    </source>
</evidence>
<evidence type="ECO:0000256" key="1">
    <source>
        <dbReference type="ARBA" id="ARBA00004167"/>
    </source>
</evidence>
<proteinExistence type="predicted"/>
<comment type="subcellular location">
    <subcellularLocation>
        <location evidence="1">Membrane</location>
        <topology evidence="1">Single-pass membrane protein</topology>
    </subcellularLocation>
</comment>
<comment type="caution">
    <text evidence="8">The sequence shown here is derived from an EMBL/GenBank/DDBJ whole genome shotgun (WGS) entry which is preliminary data.</text>
</comment>
<keyword evidence="9" id="KW-1185">Reference proteome</keyword>
<dbReference type="EMBL" id="SNYC01000003">
    <property type="protein sequence ID" value="TDQ11767.1"/>
    <property type="molecule type" value="Genomic_DNA"/>
</dbReference>
<dbReference type="PANTHER" id="PTHR30386">
    <property type="entry name" value="MEMBRANE FUSION SUBUNIT OF EMRAB-TOLC MULTIDRUG EFFLUX PUMP"/>
    <property type="match status" value="1"/>
</dbReference>
<dbReference type="InterPro" id="IPR058982">
    <property type="entry name" value="Beta-barrel_AprE"/>
</dbReference>
<dbReference type="GO" id="GO:0016020">
    <property type="term" value="C:membrane"/>
    <property type="evidence" value="ECO:0007669"/>
    <property type="project" value="UniProtKB-SubCell"/>
</dbReference>
<keyword evidence="2 6" id="KW-0812">Transmembrane</keyword>
<dbReference type="PANTHER" id="PTHR30386:SF26">
    <property type="entry name" value="TRANSPORT PROTEIN COMB"/>
    <property type="match status" value="1"/>
</dbReference>
<feature type="domain" description="AprE-like beta-barrel" evidence="7">
    <location>
        <begin position="345"/>
        <end position="426"/>
    </location>
</feature>
<evidence type="ECO:0000313" key="8">
    <source>
        <dbReference type="EMBL" id="TDQ11767.1"/>
    </source>
</evidence>
<reference evidence="8 9" key="1">
    <citation type="submission" date="2019-03" db="EMBL/GenBank/DDBJ databases">
        <title>Genomic Encyclopedia of Archaeal and Bacterial Type Strains, Phase II (KMG-II): from individual species to whole genera.</title>
        <authorList>
            <person name="Goeker M."/>
        </authorList>
    </citation>
    <scope>NUCLEOTIDE SEQUENCE [LARGE SCALE GENOMIC DNA]</scope>
    <source>
        <strain evidence="8 9">DSM 19035</strain>
    </source>
</reference>
<dbReference type="Pfam" id="PF26002">
    <property type="entry name" value="Beta-barrel_AprE"/>
    <property type="match status" value="1"/>
</dbReference>
<dbReference type="RefSeq" id="WP_133574811.1">
    <property type="nucleotide sequence ID" value="NZ_SNYC01000003.1"/>
</dbReference>
<keyword evidence="5" id="KW-0175">Coiled coil</keyword>
<dbReference type="PRINTS" id="PR01490">
    <property type="entry name" value="RTXTOXIND"/>
</dbReference>
<evidence type="ECO:0000259" key="7">
    <source>
        <dbReference type="Pfam" id="PF26002"/>
    </source>
</evidence>
<dbReference type="AlphaFoldDB" id="A0A4R6T079"/>